<comment type="caution">
    <text evidence="2">The sequence shown here is derived from an EMBL/GenBank/DDBJ whole genome shotgun (WGS) entry which is preliminary data.</text>
</comment>
<organism evidence="2 3">
    <name type="scientific">Ruegeria sediminis</name>
    <dbReference type="NCBI Taxonomy" id="2583820"/>
    <lineage>
        <taxon>Bacteria</taxon>
        <taxon>Pseudomonadati</taxon>
        <taxon>Pseudomonadota</taxon>
        <taxon>Alphaproteobacteria</taxon>
        <taxon>Rhodobacterales</taxon>
        <taxon>Roseobacteraceae</taxon>
        <taxon>Ruegeria</taxon>
    </lineage>
</organism>
<evidence type="ECO:0000259" key="1">
    <source>
        <dbReference type="Pfam" id="PF08242"/>
    </source>
</evidence>
<proteinExistence type="predicted"/>
<dbReference type="GO" id="GO:0008168">
    <property type="term" value="F:methyltransferase activity"/>
    <property type="evidence" value="ECO:0007669"/>
    <property type="project" value="UniProtKB-KW"/>
</dbReference>
<reference evidence="2 3" key="1">
    <citation type="submission" date="2019-05" db="EMBL/GenBank/DDBJ databases">
        <title>Ruegeria sp. nov., isolated from tidal flat.</title>
        <authorList>
            <person name="Kim W."/>
        </authorList>
    </citation>
    <scope>NUCLEOTIDE SEQUENCE [LARGE SCALE GENOMIC DNA]</scope>
    <source>
        <strain evidence="2 3">CAU 1488</strain>
    </source>
</reference>
<name>A0ABY2X1Q7_9RHOB</name>
<protein>
    <submittedName>
        <fullName evidence="2">Class I SAM-dependent methyltransferase</fullName>
    </submittedName>
</protein>
<feature type="domain" description="Methyltransferase type 12" evidence="1">
    <location>
        <begin position="41"/>
        <end position="131"/>
    </location>
</feature>
<gene>
    <name evidence="2" type="ORF">FGK63_06095</name>
</gene>
<dbReference type="Gene3D" id="3.40.50.150">
    <property type="entry name" value="Vaccinia Virus protein VP39"/>
    <property type="match status" value="1"/>
</dbReference>
<keyword evidence="2" id="KW-0808">Transferase</keyword>
<dbReference type="PANTHER" id="PTHR43861">
    <property type="entry name" value="TRANS-ACONITATE 2-METHYLTRANSFERASE-RELATED"/>
    <property type="match status" value="1"/>
</dbReference>
<evidence type="ECO:0000313" key="2">
    <source>
        <dbReference type="EMBL" id="TMV09176.1"/>
    </source>
</evidence>
<keyword evidence="3" id="KW-1185">Reference proteome</keyword>
<dbReference type="GO" id="GO:0032259">
    <property type="term" value="P:methylation"/>
    <property type="evidence" value="ECO:0007669"/>
    <property type="project" value="UniProtKB-KW"/>
</dbReference>
<dbReference type="InterPro" id="IPR013217">
    <property type="entry name" value="Methyltransf_12"/>
</dbReference>
<dbReference type="PANTHER" id="PTHR43861:SF1">
    <property type="entry name" value="TRANS-ACONITATE 2-METHYLTRANSFERASE"/>
    <property type="match status" value="1"/>
</dbReference>
<dbReference type="EMBL" id="VCPD01000002">
    <property type="protein sequence ID" value="TMV09176.1"/>
    <property type="molecule type" value="Genomic_DNA"/>
</dbReference>
<dbReference type="Pfam" id="PF08242">
    <property type="entry name" value="Methyltransf_12"/>
    <property type="match status" value="1"/>
</dbReference>
<dbReference type="Proteomes" id="UP001193035">
    <property type="component" value="Unassembled WGS sequence"/>
</dbReference>
<accession>A0ABY2X1Q7</accession>
<keyword evidence="2" id="KW-0489">Methyltransferase</keyword>
<dbReference type="InterPro" id="IPR029063">
    <property type="entry name" value="SAM-dependent_MTases_sf"/>
</dbReference>
<sequence>MDWESFFTLHRGLPREGPGCPDDVFWALERIGLYGELNVCDAGCGPGADLETLAEALPQAQLLGIESQPQFVEEAQARCGRFGDRVRVIEGDMADPGGPFDLIWCAGALYFLGVTEGLTAWRNALAPGGWVAFSEPVLLPGSQSAAAREFWEEYPALTEMEGITDRVSKAGYDVIDYRLIVGAPWATYYGPLRDRIAELRAQNPGVALCAVLDAHEREISLWEAARDQIAYALVLAQPA</sequence>
<dbReference type="SUPFAM" id="SSF53335">
    <property type="entry name" value="S-adenosyl-L-methionine-dependent methyltransferases"/>
    <property type="match status" value="1"/>
</dbReference>
<evidence type="ECO:0000313" key="3">
    <source>
        <dbReference type="Proteomes" id="UP001193035"/>
    </source>
</evidence>
<dbReference type="CDD" id="cd02440">
    <property type="entry name" value="AdoMet_MTases"/>
    <property type="match status" value="1"/>
</dbReference>